<protein>
    <recommendedName>
        <fullName evidence="2">Endonuclease/exonuclease/phosphatase domain-containing protein</fullName>
    </recommendedName>
</protein>
<sequence length="403" mass="45617">TNSHRYILSQLSSSHDVTFVQETRFRTPSLHDKVAYHWNRITNHEGLLFFEPPLYPDVPTSPATGGLATLIHPHSPLKDATEFPHENPTLRGRYLQIRCTLGALTIVLHNVYAPVACTDRAAFFDALPRDFPPHFLHIAGGDFNCILNKDLDSQSPSAVTMAGSHELTAWMHDLGISQTGQSARLRLFFLALGTLDALACDSSAHIPQADHVGCQIITKRQSTRHGSGPWKAPPWLLKLPRAAEIIHGCLDRFLDKSPSFRNLAKAYDTLVSDIRKQLKEFHTQQVDKQQLPMKKLAFEIAALLQVPNMRQDPVLVGRVRELQQQIEKLQMAQREFRQEQAFQLHLYKAERSSKFHFMSPVPSPLKNNLQGDGKLRWQLGDDPQRHLRRARGLLLRSVCSPVD</sequence>
<name>A0A6A4XRH2_9STRA</name>
<dbReference type="AlphaFoldDB" id="A0A6A4XRH2"/>
<feature type="non-terminal residue" evidence="1">
    <location>
        <position position="1"/>
    </location>
</feature>
<dbReference type="SUPFAM" id="SSF56219">
    <property type="entry name" value="DNase I-like"/>
    <property type="match status" value="1"/>
</dbReference>
<accession>A0A6A4XRH2</accession>
<organism evidence="1">
    <name type="scientific">Aphanomyces stellatus</name>
    <dbReference type="NCBI Taxonomy" id="120398"/>
    <lineage>
        <taxon>Eukaryota</taxon>
        <taxon>Sar</taxon>
        <taxon>Stramenopiles</taxon>
        <taxon>Oomycota</taxon>
        <taxon>Saprolegniomycetes</taxon>
        <taxon>Saprolegniales</taxon>
        <taxon>Verrucalvaceae</taxon>
        <taxon>Aphanomyces</taxon>
    </lineage>
</organism>
<evidence type="ECO:0008006" key="2">
    <source>
        <dbReference type="Google" id="ProtNLM"/>
    </source>
</evidence>
<proteinExistence type="predicted"/>
<dbReference type="EMBL" id="VJMH01007035">
    <property type="protein sequence ID" value="KAF0685874.1"/>
    <property type="molecule type" value="Genomic_DNA"/>
</dbReference>
<evidence type="ECO:0000313" key="1">
    <source>
        <dbReference type="EMBL" id="KAF0685874.1"/>
    </source>
</evidence>
<reference evidence="1" key="1">
    <citation type="submission" date="2019-06" db="EMBL/GenBank/DDBJ databases">
        <title>Genomics analysis of Aphanomyces spp. identifies a new class of oomycete effector associated with host adaptation.</title>
        <authorList>
            <person name="Gaulin E."/>
        </authorList>
    </citation>
    <scope>NUCLEOTIDE SEQUENCE</scope>
    <source>
        <strain evidence="1">CBS 578.67</strain>
    </source>
</reference>
<dbReference type="Gene3D" id="3.60.10.10">
    <property type="entry name" value="Endonuclease/exonuclease/phosphatase"/>
    <property type="match status" value="1"/>
</dbReference>
<gene>
    <name evidence="1" type="ORF">As57867_022222</name>
</gene>
<dbReference type="InterPro" id="IPR036691">
    <property type="entry name" value="Endo/exonu/phosph_ase_sf"/>
</dbReference>
<comment type="caution">
    <text evidence="1">The sequence shown here is derived from an EMBL/GenBank/DDBJ whole genome shotgun (WGS) entry which is preliminary data.</text>
</comment>